<evidence type="ECO:0000313" key="2">
    <source>
        <dbReference type="EMBL" id="KAJ3514660.1"/>
    </source>
</evidence>
<accession>A0A9W8K758</accession>
<comment type="caution">
    <text evidence="2">The sequence shown here is derived from an EMBL/GenBank/DDBJ whole genome shotgun (WGS) entry which is preliminary data.</text>
</comment>
<evidence type="ECO:0000256" key="1">
    <source>
        <dbReference type="SAM" id="MobiDB-lite"/>
    </source>
</evidence>
<feature type="region of interest" description="Disordered" evidence="1">
    <location>
        <begin position="1"/>
        <end position="27"/>
    </location>
</feature>
<keyword evidence="3" id="KW-1185">Reference proteome</keyword>
<gene>
    <name evidence="2" type="ORF">NLJ89_g2254</name>
</gene>
<protein>
    <submittedName>
        <fullName evidence="2">Uncharacterized protein</fullName>
    </submittedName>
</protein>
<dbReference type="Proteomes" id="UP001148786">
    <property type="component" value="Unassembled WGS sequence"/>
</dbReference>
<name>A0A9W8K758_9AGAR</name>
<feature type="region of interest" description="Disordered" evidence="1">
    <location>
        <begin position="70"/>
        <end position="91"/>
    </location>
</feature>
<feature type="compositionally biased region" description="Low complexity" evidence="1">
    <location>
        <begin position="70"/>
        <end position="90"/>
    </location>
</feature>
<reference evidence="2" key="1">
    <citation type="submission" date="2022-07" db="EMBL/GenBank/DDBJ databases">
        <title>Genome Sequence of Agrocybe chaxingu.</title>
        <authorList>
            <person name="Buettner E."/>
        </authorList>
    </citation>
    <scope>NUCLEOTIDE SEQUENCE</scope>
    <source>
        <strain evidence="2">MP-N11</strain>
    </source>
</reference>
<dbReference type="AlphaFoldDB" id="A0A9W8K758"/>
<organism evidence="2 3">
    <name type="scientific">Agrocybe chaxingu</name>
    <dbReference type="NCBI Taxonomy" id="84603"/>
    <lineage>
        <taxon>Eukaryota</taxon>
        <taxon>Fungi</taxon>
        <taxon>Dikarya</taxon>
        <taxon>Basidiomycota</taxon>
        <taxon>Agaricomycotina</taxon>
        <taxon>Agaricomycetes</taxon>
        <taxon>Agaricomycetidae</taxon>
        <taxon>Agaricales</taxon>
        <taxon>Agaricineae</taxon>
        <taxon>Strophariaceae</taxon>
        <taxon>Agrocybe</taxon>
    </lineage>
</organism>
<sequence length="404" mass="44473">MPRQRRDRARPPQDTESPSHITQTPSPLIFAEQPTLVDFSPQVRVLDAWGYRTTSTPSFILNGSETSLQNQYQYHSPSQSQPPASNSPPAESVLFNAALPDLVRSTSGTNSALGIISEETPLFSEHGRPLPQPPSTLSIELDDSIGSLDLKVEQFIKCNSQRTDNSLSFIWSSDQHGLLGRLTLRDLFDRLRGSEDDLYCPIKSFRRMVFFSPAKSYKGPFHLLGSHPSGHDCVDFINASSLRELSWQGDIFLLMGKCLNVPFDNLSALSISSSDIPVQTAVAILHSCPNLSSVELGTVDDTQARGNLTGNYQIASSTSVCFAYLSALKLGSNEEVETILGKVQWGTLTNLTLILAGRGLNDLSSTISRLQVRRIRNLALMVPKDIDNSELDSLRSMVDDITLY</sequence>
<feature type="compositionally biased region" description="Polar residues" evidence="1">
    <location>
        <begin position="15"/>
        <end position="26"/>
    </location>
</feature>
<dbReference type="EMBL" id="JANKHO010000134">
    <property type="protein sequence ID" value="KAJ3514660.1"/>
    <property type="molecule type" value="Genomic_DNA"/>
</dbReference>
<proteinExistence type="predicted"/>
<evidence type="ECO:0000313" key="3">
    <source>
        <dbReference type="Proteomes" id="UP001148786"/>
    </source>
</evidence>